<organism evidence="1 2">
    <name type="scientific">Paractinoplanes globisporus</name>
    <dbReference type="NCBI Taxonomy" id="113565"/>
    <lineage>
        <taxon>Bacteria</taxon>
        <taxon>Bacillati</taxon>
        <taxon>Actinomycetota</taxon>
        <taxon>Actinomycetes</taxon>
        <taxon>Micromonosporales</taxon>
        <taxon>Micromonosporaceae</taxon>
        <taxon>Paractinoplanes</taxon>
    </lineage>
</organism>
<gene>
    <name evidence="1" type="ORF">ACFY35_05305</name>
</gene>
<reference evidence="1 2" key="1">
    <citation type="submission" date="2024-10" db="EMBL/GenBank/DDBJ databases">
        <title>The Natural Products Discovery Center: Release of the First 8490 Sequenced Strains for Exploring Actinobacteria Biosynthetic Diversity.</title>
        <authorList>
            <person name="Kalkreuter E."/>
            <person name="Kautsar S.A."/>
            <person name="Yang D."/>
            <person name="Bader C.D."/>
            <person name="Teijaro C.N."/>
            <person name="Fluegel L."/>
            <person name="Davis C.M."/>
            <person name="Simpson J.R."/>
            <person name="Lauterbach L."/>
            <person name="Steele A.D."/>
            <person name="Gui C."/>
            <person name="Meng S."/>
            <person name="Li G."/>
            <person name="Viehrig K."/>
            <person name="Ye F."/>
            <person name="Su P."/>
            <person name="Kiefer A.F."/>
            <person name="Nichols A."/>
            <person name="Cepeda A.J."/>
            <person name="Yan W."/>
            <person name="Fan B."/>
            <person name="Jiang Y."/>
            <person name="Adhikari A."/>
            <person name="Zheng C.-J."/>
            <person name="Schuster L."/>
            <person name="Cowan T.M."/>
            <person name="Smanski M.J."/>
            <person name="Chevrette M.G."/>
            <person name="De Carvalho L.P.S."/>
            <person name="Shen B."/>
        </authorList>
    </citation>
    <scope>NUCLEOTIDE SEQUENCE [LARGE SCALE GENOMIC DNA]</scope>
    <source>
        <strain evidence="1 2">NPDC000087</strain>
    </source>
</reference>
<name>A0ABW6W746_9ACTN</name>
<evidence type="ECO:0000313" key="2">
    <source>
        <dbReference type="Proteomes" id="UP001602245"/>
    </source>
</evidence>
<keyword evidence="2" id="KW-1185">Reference proteome</keyword>
<accession>A0ABW6W746</accession>
<protein>
    <submittedName>
        <fullName evidence="1">Uncharacterized protein</fullName>
    </submittedName>
</protein>
<dbReference type="RefSeq" id="WP_020509181.1">
    <property type="nucleotide sequence ID" value="NZ_JBIAZU010000001.1"/>
</dbReference>
<dbReference type="Proteomes" id="UP001602245">
    <property type="component" value="Unassembled WGS sequence"/>
</dbReference>
<comment type="caution">
    <text evidence="1">The sequence shown here is derived from an EMBL/GenBank/DDBJ whole genome shotgun (WGS) entry which is preliminary data.</text>
</comment>
<dbReference type="EMBL" id="JBIAZU010000001">
    <property type="protein sequence ID" value="MFF5288833.1"/>
    <property type="molecule type" value="Genomic_DNA"/>
</dbReference>
<evidence type="ECO:0000313" key="1">
    <source>
        <dbReference type="EMBL" id="MFF5288833.1"/>
    </source>
</evidence>
<sequence length="259" mass="28002">MTPSLPARHPATWWAEFQQHAEQFDLASVTETLLENILPRIPSMLLRREAEIAGETVMRHLNKPASPELAERAGQATDRLVATVERIAERSLGGARTIEAYAICRLLRGEWAAAAAATEPVVGTLRLIQAVVAALRLNTFGSDLAVRLLKAGHAPAAAILAGRTIGRYSWWPDWMQSIVIDRAVAGALDEEVVAALQTCAFASLSPAQARMAKRLIAAEATLVEATAYRLEALGEHPAAHKLRRGDLDTVAFAARLIPV</sequence>
<proteinExistence type="predicted"/>